<accession>A0A8J4ETL6</accession>
<protein>
    <recommendedName>
        <fullName evidence="6">Beta-Casp domain-containing protein</fullName>
    </recommendedName>
</protein>
<dbReference type="SUPFAM" id="SSF56281">
    <property type="entry name" value="Metallo-hydrolase/oxidoreductase"/>
    <property type="match status" value="1"/>
</dbReference>
<dbReference type="GO" id="GO:0034472">
    <property type="term" value="P:snRNA 3'-end processing"/>
    <property type="evidence" value="ECO:0007669"/>
    <property type="project" value="TreeGrafter"/>
</dbReference>
<dbReference type="AlphaFoldDB" id="A0A8J4ETL6"/>
<evidence type="ECO:0000313" key="5">
    <source>
        <dbReference type="Proteomes" id="UP000747399"/>
    </source>
</evidence>
<dbReference type="Gene3D" id="3.40.50.10890">
    <property type="match status" value="1"/>
</dbReference>
<proteinExistence type="predicted"/>
<feature type="compositionally biased region" description="Basic and acidic residues" evidence="3">
    <location>
        <begin position="75"/>
        <end position="92"/>
    </location>
</feature>
<dbReference type="Proteomes" id="UP000747399">
    <property type="component" value="Unassembled WGS sequence"/>
</dbReference>
<sequence length="845" mass="88090">MKLVCIGAGPCRCLVLRFRKANILLDCATPLNSALCAVGASGSAEGPSSKSGTGRDGDAAAVPSTVDAPLTTGDTGRELPKPEDYNIKDGMEPKGGIPAGSMEFSSNEGQPSGIRQPSAQGGNSNSSDAPLYDLLDMTPFIPLLLTMEIHAALISTPEALLALPHLLQSSEGSLPPYNDSDKANFSHANADVGHATVPGWDATAGSGMGSLPRAAWHHMGPIRGPVYCTQAALDAAEQLVAERWAAEEALAGSLGSAAQGTSHPISQLPCSADMGWGAVTEAQEALLATCWRRRAPRHAVRYCLDRVRPVRYGQVVSLDSYELTAVPYSSGSGFGHAVWQLADGGERCRTILYLPDASPAHPFAPPLPLHLVGAPDALVLGPDCLSPCSVGPAPLSRPPHQLVKEAVLRAVVAGGSALIPVHATGEAWELLESLAGALASADLDNVPLLYIGPRSGTSLALASVSLEALAPERQAAVYVPQHPFAFDALMQAGRLVAATSLGDPGVQRCLHQEGPAVVLVAADSLLYPGGPGLELLLRFGADPRSLLMLTHAALPVVLRGIQRLYDKASAAVVAAGPATATMAVASPDVAMSTGKSPMRMRVVHLPLRGSSGSSNGPSPASILELLFRLQPRHLLATHRDLSRLQQQQQQRQLHSLQPQMPVMAPSGSAVQQAIGPLARESVVPYGWLHQARVTLPRNVCSAVVSPDLLQRLQWLDGGPGLQLARMNCLLVFRNGAWHADPVPGGSTRVDSVAAGMAMTAGGVVAADQLLLATAGGPALGPLLEALAGHGITRVSVDVEGDRIRVVLDGMDGELLLRPDGAHLISSCPVLRLIMTDCLMKQLTVL</sequence>
<keyword evidence="2" id="KW-0539">Nucleus</keyword>
<dbReference type="GO" id="GO:0032039">
    <property type="term" value="C:integrator complex"/>
    <property type="evidence" value="ECO:0007669"/>
    <property type="project" value="InterPro"/>
</dbReference>
<comment type="caution">
    <text evidence="4">The sequence shown here is derived from an EMBL/GenBank/DDBJ whole genome shotgun (WGS) entry which is preliminary data.</text>
</comment>
<dbReference type="PANTHER" id="PTHR46094">
    <property type="entry name" value="INTEGRATOR COMPLEX SUBUNIT 9"/>
    <property type="match status" value="1"/>
</dbReference>
<keyword evidence="5" id="KW-1185">Reference proteome</keyword>
<evidence type="ECO:0000256" key="2">
    <source>
        <dbReference type="ARBA" id="ARBA00023242"/>
    </source>
</evidence>
<dbReference type="InterPro" id="IPR036866">
    <property type="entry name" value="RibonucZ/Hydroxyglut_hydro"/>
</dbReference>
<comment type="subcellular location">
    <subcellularLocation>
        <location evidence="1">Nucleus</location>
    </subcellularLocation>
</comment>
<evidence type="ECO:0008006" key="6">
    <source>
        <dbReference type="Google" id="ProtNLM"/>
    </source>
</evidence>
<reference evidence="4" key="1">
    <citation type="journal article" date="2021" name="Proc. Natl. Acad. Sci. U.S.A.">
        <title>Three genomes in the algal genus Volvox reveal the fate of a haploid sex-determining region after a transition to homothallism.</title>
        <authorList>
            <person name="Yamamoto K."/>
            <person name="Hamaji T."/>
            <person name="Kawai-Toyooka H."/>
            <person name="Matsuzaki R."/>
            <person name="Takahashi F."/>
            <person name="Nishimura Y."/>
            <person name="Kawachi M."/>
            <person name="Noguchi H."/>
            <person name="Minakuchi Y."/>
            <person name="Umen J.G."/>
            <person name="Toyoda A."/>
            <person name="Nozaki H."/>
        </authorList>
    </citation>
    <scope>NUCLEOTIDE SEQUENCE</scope>
    <source>
        <strain evidence="4">NIES-3780</strain>
    </source>
</reference>
<feature type="compositionally biased region" description="Polar residues" evidence="3">
    <location>
        <begin position="103"/>
        <end position="127"/>
    </location>
</feature>
<evidence type="ECO:0000313" key="4">
    <source>
        <dbReference type="EMBL" id="GIL47332.1"/>
    </source>
</evidence>
<organism evidence="4 5">
    <name type="scientific">Volvox africanus</name>
    <dbReference type="NCBI Taxonomy" id="51714"/>
    <lineage>
        <taxon>Eukaryota</taxon>
        <taxon>Viridiplantae</taxon>
        <taxon>Chlorophyta</taxon>
        <taxon>core chlorophytes</taxon>
        <taxon>Chlorophyceae</taxon>
        <taxon>CS clade</taxon>
        <taxon>Chlamydomonadales</taxon>
        <taxon>Volvocaceae</taxon>
        <taxon>Volvox</taxon>
    </lineage>
</organism>
<gene>
    <name evidence="4" type="ORF">Vafri_4175</name>
</gene>
<feature type="region of interest" description="Disordered" evidence="3">
    <location>
        <begin position="40"/>
        <end position="127"/>
    </location>
</feature>
<evidence type="ECO:0000256" key="3">
    <source>
        <dbReference type="SAM" id="MobiDB-lite"/>
    </source>
</evidence>
<dbReference type="EMBL" id="BNCO01000004">
    <property type="protein sequence ID" value="GIL47332.1"/>
    <property type="molecule type" value="Genomic_DNA"/>
</dbReference>
<name>A0A8J4ETL6_9CHLO</name>
<evidence type="ECO:0000256" key="1">
    <source>
        <dbReference type="ARBA" id="ARBA00004123"/>
    </source>
</evidence>
<dbReference type="InterPro" id="IPR027074">
    <property type="entry name" value="Integrator_9su"/>
</dbReference>
<dbReference type="PANTHER" id="PTHR46094:SF1">
    <property type="entry name" value="INTEGRATOR COMPLEX SUBUNIT 9"/>
    <property type="match status" value="1"/>
</dbReference>